<evidence type="ECO:0000256" key="5">
    <source>
        <dbReference type="ARBA" id="ARBA00022781"/>
    </source>
</evidence>
<reference evidence="16" key="1">
    <citation type="journal article" date="2020" name="mSystems">
        <title>Genome- and Community-Level Interaction Insights into Carbon Utilization and Element Cycling Functions of Hydrothermarchaeota in Hydrothermal Sediment.</title>
        <authorList>
            <person name="Zhou Z."/>
            <person name="Liu Y."/>
            <person name="Xu W."/>
            <person name="Pan J."/>
            <person name="Luo Z.H."/>
            <person name="Li M."/>
        </authorList>
    </citation>
    <scope>NUCLEOTIDE SEQUENCE [LARGE SCALE GENOMIC DNA]</scope>
    <source>
        <strain evidence="16">SpSt-605</strain>
    </source>
</reference>
<keyword evidence="13" id="KW-1003">Cell membrane</keyword>
<dbReference type="EMBL" id="DSZU01000077">
    <property type="protein sequence ID" value="HGV55329.1"/>
    <property type="molecule type" value="Genomic_DNA"/>
</dbReference>
<organism evidence="16">
    <name type="scientific">Caldimicrobium thiodismutans</name>
    <dbReference type="NCBI Taxonomy" id="1653476"/>
    <lineage>
        <taxon>Bacteria</taxon>
        <taxon>Pseudomonadati</taxon>
        <taxon>Thermodesulfobacteriota</taxon>
        <taxon>Thermodesulfobacteria</taxon>
        <taxon>Thermodesulfobacteriales</taxon>
        <taxon>Thermodesulfobacteriaceae</taxon>
        <taxon>Caldimicrobium</taxon>
    </lineage>
</organism>
<dbReference type="PANTHER" id="PTHR33445:SF2">
    <property type="entry name" value="ATP SYNTHASE SUBUNIT B', CHLOROPLASTIC"/>
    <property type="match status" value="1"/>
</dbReference>
<dbReference type="HAMAP" id="MF_01398">
    <property type="entry name" value="ATP_synth_b_bprime"/>
    <property type="match status" value="1"/>
</dbReference>
<dbReference type="InterPro" id="IPR002146">
    <property type="entry name" value="ATP_synth_b/b'su_bac/chlpt"/>
</dbReference>
<keyword evidence="6 13" id="KW-1133">Transmembrane helix</keyword>
<evidence type="ECO:0000256" key="7">
    <source>
        <dbReference type="ARBA" id="ARBA00023065"/>
    </source>
</evidence>
<evidence type="ECO:0000256" key="3">
    <source>
        <dbReference type="ARBA" id="ARBA00022547"/>
    </source>
</evidence>
<keyword evidence="15" id="KW-0175">Coiled coil</keyword>
<dbReference type="GO" id="GO:0012505">
    <property type="term" value="C:endomembrane system"/>
    <property type="evidence" value="ECO:0007669"/>
    <property type="project" value="UniProtKB-SubCell"/>
</dbReference>
<dbReference type="Pfam" id="PF00430">
    <property type="entry name" value="ATP-synt_B"/>
    <property type="match status" value="1"/>
</dbReference>
<evidence type="ECO:0000256" key="15">
    <source>
        <dbReference type="SAM" id="Coils"/>
    </source>
</evidence>
<dbReference type="GO" id="GO:0046961">
    <property type="term" value="F:proton-transporting ATPase activity, rotational mechanism"/>
    <property type="evidence" value="ECO:0007669"/>
    <property type="project" value="TreeGrafter"/>
</dbReference>
<comment type="caution">
    <text evidence="16">The sequence shown here is derived from an EMBL/GenBank/DDBJ whole genome shotgun (WGS) entry which is preliminary data.</text>
</comment>
<comment type="function">
    <text evidence="11">Component of the F(0) channel, it forms part of the peripheral stalk, linking F(1) to F(0). The b'-subunit is a diverged and duplicated form of b found in plants and photosynthetic bacteria.</text>
</comment>
<proteinExistence type="inferred from homology"/>
<dbReference type="PANTHER" id="PTHR33445">
    <property type="entry name" value="ATP SYNTHASE SUBUNIT B', CHLOROPLASTIC"/>
    <property type="match status" value="1"/>
</dbReference>
<name>A0A832LWE3_9BACT</name>
<evidence type="ECO:0000256" key="2">
    <source>
        <dbReference type="ARBA" id="ARBA00022448"/>
    </source>
</evidence>
<comment type="function">
    <text evidence="10 13">F(1)F(0) ATP synthase produces ATP from ADP in the presence of a proton or sodium gradient. F-type ATPases consist of two structural domains, F(1) containing the extramembraneous catalytic core and F(0) containing the membrane proton channel, linked together by a central stalk and a peripheral stalk. During catalysis, ATP synthesis in the catalytic domain of F(1) is coupled via a rotary mechanism of the central stalk subunits to proton translocation.</text>
</comment>
<evidence type="ECO:0000313" key="16">
    <source>
        <dbReference type="EMBL" id="HGV55329.1"/>
    </source>
</evidence>
<evidence type="ECO:0000256" key="11">
    <source>
        <dbReference type="ARBA" id="ARBA00025614"/>
    </source>
</evidence>
<comment type="subcellular location">
    <subcellularLocation>
        <location evidence="13">Cell membrane</location>
        <topology evidence="13">Single-pass membrane protein</topology>
    </subcellularLocation>
    <subcellularLocation>
        <location evidence="12">Endomembrane system</location>
        <topology evidence="12">Single-pass membrane protein</topology>
    </subcellularLocation>
</comment>
<evidence type="ECO:0000256" key="8">
    <source>
        <dbReference type="ARBA" id="ARBA00023136"/>
    </source>
</evidence>
<evidence type="ECO:0000256" key="10">
    <source>
        <dbReference type="ARBA" id="ARBA00025198"/>
    </source>
</evidence>
<dbReference type="GO" id="GO:0046933">
    <property type="term" value="F:proton-transporting ATP synthase activity, rotational mechanism"/>
    <property type="evidence" value="ECO:0007669"/>
    <property type="project" value="UniProtKB-UniRule"/>
</dbReference>
<evidence type="ECO:0000256" key="1">
    <source>
        <dbReference type="ARBA" id="ARBA00005513"/>
    </source>
</evidence>
<evidence type="ECO:0000256" key="12">
    <source>
        <dbReference type="ARBA" id="ARBA00037847"/>
    </source>
</evidence>
<dbReference type="GO" id="GO:0005886">
    <property type="term" value="C:plasma membrane"/>
    <property type="evidence" value="ECO:0007669"/>
    <property type="project" value="UniProtKB-SubCell"/>
</dbReference>
<evidence type="ECO:0000256" key="9">
    <source>
        <dbReference type="ARBA" id="ARBA00023310"/>
    </source>
</evidence>
<keyword evidence="2 13" id="KW-0813">Transport</keyword>
<evidence type="ECO:0000256" key="6">
    <source>
        <dbReference type="ARBA" id="ARBA00022989"/>
    </source>
</evidence>
<keyword evidence="7 13" id="KW-0406">Ion transport</keyword>
<comment type="similarity">
    <text evidence="1 13 14">Belongs to the ATPase B chain family.</text>
</comment>
<dbReference type="InterPro" id="IPR050059">
    <property type="entry name" value="ATP_synthase_B_chain"/>
</dbReference>
<evidence type="ECO:0000256" key="4">
    <source>
        <dbReference type="ARBA" id="ARBA00022692"/>
    </source>
</evidence>
<protein>
    <recommendedName>
        <fullName evidence="13">ATP synthase subunit b</fullName>
    </recommendedName>
    <alternativeName>
        <fullName evidence="13">ATP synthase F(0) sector subunit b</fullName>
    </alternativeName>
    <alternativeName>
        <fullName evidence="13">ATPase subunit I</fullName>
    </alternativeName>
    <alternativeName>
        <fullName evidence="13">F-type ATPase subunit b</fullName>
        <shortName evidence="13">F-ATPase subunit b</shortName>
    </alternativeName>
</protein>
<keyword evidence="5 13" id="KW-0375">Hydrogen ion transport</keyword>
<evidence type="ECO:0000256" key="13">
    <source>
        <dbReference type="HAMAP-Rule" id="MF_01398"/>
    </source>
</evidence>
<comment type="subunit">
    <text evidence="13">F-type ATPases have 2 components, F(1) - the catalytic core - and F(0) - the membrane proton channel. F(1) has five subunits: alpha(3), beta(3), gamma(1), delta(1), epsilon(1). F(0) has three main subunits: a(1), b(2) and c(10-14). The alpha and beta chains form an alternating ring which encloses part of the gamma chain. F(1) is attached to F(0) by a central stalk formed by the gamma and epsilon chains, while a peripheral stalk is formed by the delta and b chains.</text>
</comment>
<keyword evidence="4 13" id="KW-0812">Transmembrane</keyword>
<sequence length="141" mass="16430">MLKFDITLLVQIIEALILAMILNILLIKPVMNHIEERKRQFKGLEGEVEDLLRQVEEGLKNYQEALAAARAEGAQKREALKEEARKIEKEVLAKVAKEMEAQKREWEAQFRRDFSQLREAVLAQREYFANLIVEKLLGRKA</sequence>
<feature type="transmembrane region" description="Helical" evidence="13">
    <location>
        <begin position="6"/>
        <end position="27"/>
    </location>
</feature>
<keyword evidence="3 13" id="KW-0138">CF(0)</keyword>
<accession>A0A832LWE3</accession>
<dbReference type="GO" id="GO:0045259">
    <property type="term" value="C:proton-transporting ATP synthase complex"/>
    <property type="evidence" value="ECO:0007669"/>
    <property type="project" value="UniProtKB-KW"/>
</dbReference>
<evidence type="ECO:0000256" key="14">
    <source>
        <dbReference type="RuleBase" id="RU003848"/>
    </source>
</evidence>
<keyword evidence="8 13" id="KW-0472">Membrane</keyword>
<feature type="coiled-coil region" evidence="15">
    <location>
        <begin position="34"/>
        <end position="109"/>
    </location>
</feature>
<dbReference type="AlphaFoldDB" id="A0A832LWE3"/>
<gene>
    <name evidence="13" type="primary">atpF</name>
    <name evidence="16" type="ORF">ENT73_04500</name>
</gene>
<keyword evidence="9 13" id="KW-0066">ATP synthesis</keyword>